<gene>
    <name evidence="10" type="ORF">g.45145</name>
</gene>
<keyword evidence="3 9" id="KW-0808">Transferase</keyword>
<dbReference type="EMBL" id="GEDC01018106">
    <property type="protein sequence ID" value="JAS19192.1"/>
    <property type="molecule type" value="Transcribed_RNA"/>
</dbReference>
<dbReference type="Pfam" id="PF03567">
    <property type="entry name" value="Sulfotransfer_2"/>
    <property type="match status" value="1"/>
</dbReference>
<keyword evidence="9" id="KW-0735">Signal-anchor</keyword>
<comment type="similarity">
    <text evidence="2 9">Belongs to the sulfotransferase 2 family.</text>
</comment>
<protein>
    <recommendedName>
        <fullName evidence="9">Carbohydrate sulfotransferase</fullName>
        <ecNumber evidence="9">2.8.2.-</ecNumber>
    </recommendedName>
</protein>
<evidence type="ECO:0000256" key="7">
    <source>
        <dbReference type="ARBA" id="ARBA00023136"/>
    </source>
</evidence>
<dbReference type="GO" id="GO:0008146">
    <property type="term" value="F:sulfotransferase activity"/>
    <property type="evidence" value="ECO:0007669"/>
    <property type="project" value="InterPro"/>
</dbReference>
<reference evidence="10" key="1">
    <citation type="submission" date="2015-12" db="EMBL/GenBank/DDBJ databases">
        <title>De novo transcriptome assembly of four potential Pierce s Disease insect vectors from Arizona vineyards.</title>
        <authorList>
            <person name="Tassone E.E."/>
        </authorList>
    </citation>
    <scope>NUCLEOTIDE SEQUENCE</scope>
</reference>
<dbReference type="PANTHER" id="PTHR12137">
    <property type="entry name" value="CARBOHYDRATE SULFOTRANSFERASE"/>
    <property type="match status" value="1"/>
</dbReference>
<name>A0A1B6D0G0_9HEMI</name>
<evidence type="ECO:0000256" key="2">
    <source>
        <dbReference type="ARBA" id="ARBA00006339"/>
    </source>
</evidence>
<organism evidence="10">
    <name type="scientific">Clastoptera arizonana</name>
    <name type="common">Arizona spittle bug</name>
    <dbReference type="NCBI Taxonomy" id="38151"/>
    <lineage>
        <taxon>Eukaryota</taxon>
        <taxon>Metazoa</taxon>
        <taxon>Ecdysozoa</taxon>
        <taxon>Arthropoda</taxon>
        <taxon>Hexapoda</taxon>
        <taxon>Insecta</taxon>
        <taxon>Pterygota</taxon>
        <taxon>Neoptera</taxon>
        <taxon>Paraneoptera</taxon>
        <taxon>Hemiptera</taxon>
        <taxon>Auchenorrhyncha</taxon>
        <taxon>Cercopoidea</taxon>
        <taxon>Clastopteridae</taxon>
        <taxon>Clastoptera</taxon>
    </lineage>
</organism>
<dbReference type="GO" id="GO:0016051">
    <property type="term" value="P:carbohydrate biosynthetic process"/>
    <property type="evidence" value="ECO:0007669"/>
    <property type="project" value="InterPro"/>
</dbReference>
<dbReference type="PANTHER" id="PTHR12137:SF30">
    <property type="entry name" value="CARBOHYDRATE SULFOTRANSFERASE"/>
    <property type="match status" value="1"/>
</dbReference>
<dbReference type="EC" id="2.8.2.-" evidence="9"/>
<evidence type="ECO:0000256" key="9">
    <source>
        <dbReference type="RuleBase" id="RU364020"/>
    </source>
</evidence>
<proteinExistence type="inferred from homology"/>
<accession>A0A1B6D0G0</accession>
<dbReference type="InterPro" id="IPR018011">
    <property type="entry name" value="Carb_sulfotrans_8-10"/>
</dbReference>
<evidence type="ECO:0000256" key="5">
    <source>
        <dbReference type="ARBA" id="ARBA00022989"/>
    </source>
</evidence>
<keyword evidence="8 9" id="KW-0325">Glycoprotein</keyword>
<evidence type="ECO:0000256" key="6">
    <source>
        <dbReference type="ARBA" id="ARBA00023034"/>
    </source>
</evidence>
<keyword evidence="5 9" id="KW-1133">Transmembrane helix</keyword>
<dbReference type="GO" id="GO:0000139">
    <property type="term" value="C:Golgi membrane"/>
    <property type="evidence" value="ECO:0007669"/>
    <property type="project" value="UniProtKB-SubCell"/>
</dbReference>
<evidence type="ECO:0000256" key="1">
    <source>
        <dbReference type="ARBA" id="ARBA00004323"/>
    </source>
</evidence>
<keyword evidence="4 9" id="KW-0812">Transmembrane</keyword>
<keyword evidence="9" id="KW-0119">Carbohydrate metabolism</keyword>
<evidence type="ECO:0000256" key="4">
    <source>
        <dbReference type="ARBA" id="ARBA00022692"/>
    </source>
</evidence>
<comment type="subcellular location">
    <subcellularLocation>
        <location evidence="1 9">Golgi apparatus membrane</location>
        <topology evidence="1 9">Single-pass type II membrane protein</topology>
    </subcellularLocation>
</comment>
<feature type="transmembrane region" description="Helical" evidence="9">
    <location>
        <begin position="6"/>
        <end position="28"/>
    </location>
</feature>
<sequence>MRLSRLIWPILVVPLVIALLFYLIHIITVHIHIMKYKKDDTNIVVTISDEQITKVVREAATSIEKRLLRIQEVCKKYNLGLYKNTALDSVFNHPPTPQYSVFYIDLVHKLSWCPIYKAASSTWLYSFCLLGGYKEEELDNRKQQLSTLARKVYPELDYPLAEQALQSTLKLMVVRHPFERILSAYRDKLENIRIGGEHGTAHFYRSYGARIVSKYRLGGNLTRTQDLLTPGTFYWEKDDPEPAGIEPTFKEFVRYLIDLDLTHYADDHWIPFYLYCTPCLLNYNIIAKVETLQRDQIYAIKMANLYDLIKPRWQHKTIPNGKSADEISKIYFSQLTMKEIERLHEKYRLDFELFNYSINKHLKYANDYNKNKIK</sequence>
<evidence type="ECO:0000313" key="10">
    <source>
        <dbReference type="EMBL" id="JAS19192.1"/>
    </source>
</evidence>
<evidence type="ECO:0000256" key="3">
    <source>
        <dbReference type="ARBA" id="ARBA00022679"/>
    </source>
</evidence>
<evidence type="ECO:0000256" key="8">
    <source>
        <dbReference type="ARBA" id="ARBA00023180"/>
    </source>
</evidence>
<keyword evidence="6 9" id="KW-0333">Golgi apparatus</keyword>
<dbReference type="AlphaFoldDB" id="A0A1B6D0G0"/>
<keyword evidence="7 9" id="KW-0472">Membrane</keyword>
<dbReference type="InterPro" id="IPR005331">
    <property type="entry name" value="Sulfotransferase"/>
</dbReference>